<protein>
    <submittedName>
        <fullName evidence="1">Uncharacterized protein</fullName>
    </submittedName>
</protein>
<name>A0ABZ1B6S5_9ACTN</name>
<proteinExistence type="predicted"/>
<gene>
    <name evidence="1" type="ORF">U6N30_14095</name>
</gene>
<reference evidence="1 2" key="1">
    <citation type="submission" date="2023-12" db="EMBL/GenBank/DDBJ databases">
        <title>Blastococcus brunescens sp. nov., an actonobacterium isolated from sandstone collected in sahara desert.</title>
        <authorList>
            <person name="Gtari M."/>
            <person name="Ghodhbane F."/>
        </authorList>
    </citation>
    <scope>NUCLEOTIDE SEQUENCE [LARGE SCALE GENOMIC DNA]</scope>
    <source>
        <strain evidence="1 2">BMG 8361</strain>
    </source>
</reference>
<accession>A0ABZ1B6S5</accession>
<dbReference type="Proteomes" id="UP001324287">
    <property type="component" value="Chromosome"/>
</dbReference>
<evidence type="ECO:0000313" key="2">
    <source>
        <dbReference type="Proteomes" id="UP001324287"/>
    </source>
</evidence>
<organism evidence="1 2">
    <name type="scientific">Blastococcus brunescens</name>
    <dbReference type="NCBI Taxonomy" id="1564165"/>
    <lineage>
        <taxon>Bacteria</taxon>
        <taxon>Bacillati</taxon>
        <taxon>Actinomycetota</taxon>
        <taxon>Actinomycetes</taxon>
        <taxon>Geodermatophilales</taxon>
        <taxon>Geodermatophilaceae</taxon>
        <taxon>Blastococcus</taxon>
    </lineage>
</organism>
<dbReference type="RefSeq" id="WP_324277761.1">
    <property type="nucleotide sequence ID" value="NZ_CP141261.1"/>
</dbReference>
<sequence length="89" mass="9669">MRVPGICRVLLDDLVRDTYADAMFVDGTKQVMATVEARTDVPNEHYRTRQRAFDADLLAGLRAAGLGVRLGAARFPDAQGGHRGGSTPR</sequence>
<dbReference type="EMBL" id="CP141261">
    <property type="protein sequence ID" value="WRL66449.1"/>
    <property type="molecule type" value="Genomic_DNA"/>
</dbReference>
<evidence type="ECO:0000313" key="1">
    <source>
        <dbReference type="EMBL" id="WRL66449.1"/>
    </source>
</evidence>
<keyword evidence="2" id="KW-1185">Reference proteome</keyword>